<evidence type="ECO:0000313" key="2">
    <source>
        <dbReference type="Proteomes" id="UP000198507"/>
    </source>
</evidence>
<dbReference type="AlphaFoldDB" id="A0A1I0IRJ1"/>
<organism evidence="1 2">
    <name type="scientific">Geodermatophilus poikilotrophus</name>
    <dbReference type="NCBI Taxonomy" id="1333667"/>
    <lineage>
        <taxon>Bacteria</taxon>
        <taxon>Bacillati</taxon>
        <taxon>Actinomycetota</taxon>
        <taxon>Actinomycetes</taxon>
        <taxon>Geodermatophilales</taxon>
        <taxon>Geodermatophilaceae</taxon>
        <taxon>Geodermatophilus</taxon>
    </lineage>
</organism>
<gene>
    <name evidence="1" type="ORF">SAMN04488546_4574</name>
</gene>
<keyword evidence="2" id="KW-1185">Reference proteome</keyword>
<protein>
    <submittedName>
        <fullName evidence="1">Uncharacterized protein</fullName>
    </submittedName>
</protein>
<dbReference type="Proteomes" id="UP000198507">
    <property type="component" value="Unassembled WGS sequence"/>
</dbReference>
<dbReference type="RefSeq" id="WP_217638246.1">
    <property type="nucleotide sequence ID" value="NZ_FOIE01000014.1"/>
</dbReference>
<dbReference type="EMBL" id="FOIE01000014">
    <property type="protein sequence ID" value="SET99111.1"/>
    <property type="molecule type" value="Genomic_DNA"/>
</dbReference>
<proteinExistence type="predicted"/>
<sequence>MLEEVLTLLRAMSRQTGPASLTGVGSLTVGATGQLADADRLPRANASVQGTARRVNTFAALAFEHIADQVGREEADEVEMFYDPEALTVYIVSDSVFPPSLSDTLSASARKRDFALSFVRPKEISTKTLKNLVLLGRIVPMNSDPSDG</sequence>
<evidence type="ECO:0000313" key="1">
    <source>
        <dbReference type="EMBL" id="SET99111.1"/>
    </source>
</evidence>
<accession>A0A1I0IRJ1</accession>
<name>A0A1I0IRJ1_9ACTN</name>
<reference evidence="2" key="1">
    <citation type="submission" date="2016-10" db="EMBL/GenBank/DDBJ databases">
        <authorList>
            <person name="Varghese N."/>
            <person name="Submissions S."/>
        </authorList>
    </citation>
    <scope>NUCLEOTIDE SEQUENCE [LARGE SCALE GENOMIC DNA]</scope>
    <source>
        <strain evidence="2">DSM 44209</strain>
    </source>
</reference>